<feature type="compositionally biased region" description="Basic and acidic residues" evidence="1">
    <location>
        <begin position="55"/>
        <end position="70"/>
    </location>
</feature>
<reference evidence="2 3" key="1">
    <citation type="journal article" date="2015" name="Biotechnol. Biofuels">
        <title>Enhanced degradation of softwood versus hardwood by the white-rot fungus Pycnoporus coccineus.</title>
        <authorList>
            <person name="Couturier M."/>
            <person name="Navarro D."/>
            <person name="Chevret D."/>
            <person name="Henrissat B."/>
            <person name="Piumi F."/>
            <person name="Ruiz-Duenas F.J."/>
            <person name="Martinez A.T."/>
            <person name="Grigoriev I.V."/>
            <person name="Riley R."/>
            <person name="Lipzen A."/>
            <person name="Berrin J.G."/>
            <person name="Master E.R."/>
            <person name="Rosso M.N."/>
        </authorList>
    </citation>
    <scope>NUCLEOTIDE SEQUENCE [LARGE SCALE GENOMIC DNA]</scope>
    <source>
        <strain evidence="2 3">BRFM310</strain>
    </source>
</reference>
<evidence type="ECO:0000313" key="2">
    <source>
        <dbReference type="EMBL" id="OSD03817.1"/>
    </source>
</evidence>
<dbReference type="OrthoDB" id="2499658at2759"/>
<feature type="region of interest" description="Disordered" evidence="1">
    <location>
        <begin position="251"/>
        <end position="270"/>
    </location>
</feature>
<sequence>MPPRPKRRANETKDNTVTERTKPYPTSRPLGASTRINRKCSPSPCPSSSSDVDPEENKPGKSERRVRRDLGVPTYEEYSAVETDYLDGLDRRKKAKALISQEMFDDILFVLRSPGDQSVRTAQFRWWVRKMFKLEEHIQIPLSIPPGHTAEDHRVDVVLHDGKEVAVKENIYAILCFHHEHIDHGGRDRTASEIRKHYTWIPKELVAGFIRTCPTCIFKRTGKCDEERAARYQKEKAAKVLAKKESFADSRHVSVEDEGPQGLEAPPLGISHPPFSSLPLPNVAQAPSLILSSSTRAGLGQRTAGSLPDALPCLVPWYLSSAGPSFGLPGLVNHLPGFRSIRPSALSDSQPPSADGLRYRTAFDEHVRLPSIHTCGRASQGPESCPRINLPSLSQLLGIPEPLAVAHMPERRPLDGIAQTSNPTYQHSPFYDAQGIPYRDLAQVQHVPQIDPTLLPGGVHMLALAAECAKARMNASNDQEPQV</sequence>
<feature type="region of interest" description="Disordered" evidence="1">
    <location>
        <begin position="1"/>
        <end position="70"/>
    </location>
</feature>
<organism evidence="2 3">
    <name type="scientific">Trametes coccinea (strain BRFM310)</name>
    <name type="common">Pycnoporus coccineus</name>
    <dbReference type="NCBI Taxonomy" id="1353009"/>
    <lineage>
        <taxon>Eukaryota</taxon>
        <taxon>Fungi</taxon>
        <taxon>Dikarya</taxon>
        <taxon>Basidiomycota</taxon>
        <taxon>Agaricomycotina</taxon>
        <taxon>Agaricomycetes</taxon>
        <taxon>Polyporales</taxon>
        <taxon>Polyporaceae</taxon>
        <taxon>Trametes</taxon>
    </lineage>
</organism>
<keyword evidence="3" id="KW-1185">Reference proteome</keyword>
<feature type="compositionally biased region" description="Low complexity" evidence="1">
    <location>
        <begin position="40"/>
        <end position="50"/>
    </location>
</feature>
<accession>A0A1Y2IRV5</accession>
<dbReference type="EMBL" id="KZ084099">
    <property type="protein sequence ID" value="OSD03817.1"/>
    <property type="molecule type" value="Genomic_DNA"/>
</dbReference>
<gene>
    <name evidence="2" type="ORF">PYCCODRAFT_202735</name>
</gene>
<evidence type="ECO:0000256" key="1">
    <source>
        <dbReference type="SAM" id="MobiDB-lite"/>
    </source>
</evidence>
<feature type="compositionally biased region" description="Basic and acidic residues" evidence="1">
    <location>
        <begin position="8"/>
        <end position="22"/>
    </location>
</feature>
<dbReference type="Proteomes" id="UP000193067">
    <property type="component" value="Unassembled WGS sequence"/>
</dbReference>
<dbReference type="STRING" id="1353009.A0A1Y2IRV5"/>
<dbReference type="AlphaFoldDB" id="A0A1Y2IRV5"/>
<evidence type="ECO:0000313" key="3">
    <source>
        <dbReference type="Proteomes" id="UP000193067"/>
    </source>
</evidence>
<proteinExistence type="predicted"/>
<protein>
    <submittedName>
        <fullName evidence="2">Uncharacterized protein</fullName>
    </submittedName>
</protein>
<name>A0A1Y2IRV5_TRAC3</name>